<proteinExistence type="predicted"/>
<comment type="caution">
    <text evidence="1">The sequence shown here is derived from an EMBL/GenBank/DDBJ whole genome shotgun (WGS) entry which is preliminary data.</text>
</comment>
<dbReference type="AlphaFoldDB" id="A0A9W6YJK7"/>
<dbReference type="OrthoDB" id="5988713at2759"/>
<sequence length="305" mass="34948">MFAYELEGLKRLNIQPIKWGSSYRVKVRAKQYNVSIETLEKQLSPDYKANPKYRCYNGNHMESHLYEGVEPSDFYNKLENVLSSQTSAFKLNIALGYELVSKTDPDDTRYFYLNLANTSVFNKPVAINSKADIRKKVISEIRSMELADKLYYPSSGYKLRRSLHLRFSSTIASMLLGIAKLLFLRLSAKASILFRSFKSIDLLQLDEVEDCFQLGINVYSMEVASGNVECIRISDKGYEAMDILSHENHALYVKSIDMLQSKYQCPKCEMVFVGGEKLKNHKNNQCELVNIESFPAEPTIYKPVS</sequence>
<reference evidence="1" key="1">
    <citation type="submission" date="2023-04" db="EMBL/GenBank/DDBJ databases">
        <title>Phytophthora lilii NBRC 32176.</title>
        <authorList>
            <person name="Ichikawa N."/>
            <person name="Sato H."/>
            <person name="Tonouchi N."/>
        </authorList>
    </citation>
    <scope>NUCLEOTIDE SEQUENCE</scope>
    <source>
        <strain evidence="1">NBRC 32176</strain>
    </source>
</reference>
<organism evidence="1 2">
    <name type="scientific">Phytophthora lilii</name>
    <dbReference type="NCBI Taxonomy" id="2077276"/>
    <lineage>
        <taxon>Eukaryota</taxon>
        <taxon>Sar</taxon>
        <taxon>Stramenopiles</taxon>
        <taxon>Oomycota</taxon>
        <taxon>Peronosporomycetes</taxon>
        <taxon>Peronosporales</taxon>
        <taxon>Peronosporaceae</taxon>
        <taxon>Phytophthora</taxon>
    </lineage>
</organism>
<name>A0A9W6YJK7_9STRA</name>
<evidence type="ECO:0000313" key="1">
    <source>
        <dbReference type="EMBL" id="GMF65755.1"/>
    </source>
</evidence>
<protein>
    <submittedName>
        <fullName evidence="1">Unnamed protein product</fullName>
    </submittedName>
</protein>
<gene>
    <name evidence="1" type="ORF">Plil01_001836600</name>
</gene>
<evidence type="ECO:0000313" key="2">
    <source>
        <dbReference type="Proteomes" id="UP001165083"/>
    </source>
</evidence>
<accession>A0A9W6YJK7</accession>
<dbReference type="Proteomes" id="UP001165083">
    <property type="component" value="Unassembled WGS sequence"/>
</dbReference>
<dbReference type="EMBL" id="BSXW01012497">
    <property type="protein sequence ID" value="GMF65755.1"/>
    <property type="molecule type" value="Genomic_DNA"/>
</dbReference>
<keyword evidence="2" id="KW-1185">Reference proteome</keyword>